<feature type="domain" description="NIF system FeS cluster assembly NifU N-terminal" evidence="1">
    <location>
        <begin position="3"/>
        <end position="120"/>
    </location>
</feature>
<dbReference type="CDD" id="cd06664">
    <property type="entry name" value="IscU_like"/>
    <property type="match status" value="1"/>
</dbReference>
<proteinExistence type="predicted"/>
<dbReference type="GO" id="GO:0005506">
    <property type="term" value="F:iron ion binding"/>
    <property type="evidence" value="ECO:0007669"/>
    <property type="project" value="InterPro"/>
</dbReference>
<comment type="caution">
    <text evidence="2">The sequence shown here is derived from an EMBL/GenBank/DDBJ whole genome shotgun (WGS) entry which is preliminary data.</text>
</comment>
<dbReference type="Pfam" id="PF01592">
    <property type="entry name" value="NifU_N"/>
    <property type="match status" value="1"/>
</dbReference>
<dbReference type="GO" id="GO:0051536">
    <property type="term" value="F:iron-sulfur cluster binding"/>
    <property type="evidence" value="ECO:0007669"/>
    <property type="project" value="InterPro"/>
</dbReference>
<dbReference type="EMBL" id="BARS01037348">
    <property type="protein sequence ID" value="GAG25298.1"/>
    <property type="molecule type" value="Genomic_DNA"/>
</dbReference>
<evidence type="ECO:0000313" key="2">
    <source>
        <dbReference type="EMBL" id="GAG25298.1"/>
    </source>
</evidence>
<dbReference type="Gene3D" id="3.90.1010.10">
    <property type="match status" value="1"/>
</dbReference>
<protein>
    <recommendedName>
        <fullName evidence="1">NIF system FeS cluster assembly NifU N-terminal domain-containing protein</fullName>
    </recommendedName>
</protein>
<name>X0WLA5_9ZZZZ</name>
<feature type="non-terminal residue" evidence="2">
    <location>
        <position position="1"/>
    </location>
</feature>
<dbReference type="AlphaFoldDB" id="X0WLA5"/>
<accession>X0WLA5</accession>
<dbReference type="SUPFAM" id="SSF82649">
    <property type="entry name" value="SufE/NifU"/>
    <property type="match status" value="1"/>
</dbReference>
<gene>
    <name evidence="2" type="ORF">S01H1_57279</name>
</gene>
<evidence type="ECO:0000259" key="1">
    <source>
        <dbReference type="Pfam" id="PF01592"/>
    </source>
</evidence>
<reference evidence="2" key="1">
    <citation type="journal article" date="2014" name="Front. Microbiol.">
        <title>High frequency of phylogenetically diverse reductive dehalogenase-homologous genes in deep subseafloor sedimentary metagenomes.</title>
        <authorList>
            <person name="Kawai M."/>
            <person name="Futagami T."/>
            <person name="Toyoda A."/>
            <person name="Takaki Y."/>
            <person name="Nishi S."/>
            <person name="Hori S."/>
            <person name="Arai W."/>
            <person name="Tsubouchi T."/>
            <person name="Morono Y."/>
            <person name="Uchiyama I."/>
            <person name="Ito T."/>
            <person name="Fujiyama A."/>
            <person name="Inagaki F."/>
            <person name="Takami H."/>
        </authorList>
    </citation>
    <scope>NUCLEOTIDE SEQUENCE</scope>
    <source>
        <strain evidence="2">Expedition CK06-06</strain>
    </source>
</reference>
<dbReference type="GO" id="GO:0016226">
    <property type="term" value="P:iron-sulfur cluster assembly"/>
    <property type="evidence" value="ECO:0007669"/>
    <property type="project" value="InterPro"/>
</dbReference>
<dbReference type="PANTHER" id="PTHR10093">
    <property type="entry name" value="IRON-SULFUR CLUSTER ASSEMBLY ENZYME NIFU HOMOLOG"/>
    <property type="match status" value="1"/>
</dbReference>
<sequence length="126" mass="14127">RDYNERIVQLYHDPKNWGKPSDDEITISKTYEGPCGDTMSFFLKIKNNIIEKANFITDGCGASVATGCQTTLLIENKSVDDAEKLKPEDVDAALNGLPDNHKHCTELAIRTLKRAIDDYKVLVNLK</sequence>
<organism evidence="2">
    <name type="scientific">marine sediment metagenome</name>
    <dbReference type="NCBI Taxonomy" id="412755"/>
    <lineage>
        <taxon>unclassified sequences</taxon>
        <taxon>metagenomes</taxon>
        <taxon>ecological metagenomes</taxon>
    </lineage>
</organism>
<dbReference type="InterPro" id="IPR002871">
    <property type="entry name" value="NIF_FeS_clus_asmbl_NifU_N"/>
</dbReference>